<comment type="caution">
    <text evidence="1">The sequence shown here is derived from an EMBL/GenBank/DDBJ whole genome shotgun (WGS) entry which is preliminary data.</text>
</comment>
<dbReference type="RefSeq" id="WP_315650257.1">
    <property type="nucleotide sequence ID" value="NZ_JAVXZY010000003.1"/>
</dbReference>
<sequence>MNDLDVHVYGARYLGVGTSPSFLESGLLDPLEVELHPLFFPELVVRDVCRRGRRGAALVTRVGRLHRQEDAALGEGCLGDLGRSLMIKLVLLAARFEPTDTPETMVQDMASNGDAFLAGVWAARINNAD</sequence>
<evidence type="ECO:0000313" key="1">
    <source>
        <dbReference type="EMBL" id="MDT8999700.1"/>
    </source>
</evidence>
<evidence type="ECO:0008006" key="3">
    <source>
        <dbReference type="Google" id="ProtNLM"/>
    </source>
</evidence>
<protein>
    <recommendedName>
        <fullName evidence="3">Carbohydrate kinase PfkB domain-containing protein</fullName>
    </recommendedName>
</protein>
<organism evidence="1 2">
    <name type="scientific">Roseateles aquae</name>
    <dbReference type="NCBI Taxonomy" id="3077235"/>
    <lineage>
        <taxon>Bacteria</taxon>
        <taxon>Pseudomonadati</taxon>
        <taxon>Pseudomonadota</taxon>
        <taxon>Betaproteobacteria</taxon>
        <taxon>Burkholderiales</taxon>
        <taxon>Sphaerotilaceae</taxon>
        <taxon>Roseateles</taxon>
    </lineage>
</organism>
<dbReference type="Proteomes" id="UP001246372">
    <property type="component" value="Unassembled WGS sequence"/>
</dbReference>
<dbReference type="EMBL" id="JAVXZY010000003">
    <property type="protein sequence ID" value="MDT8999700.1"/>
    <property type="molecule type" value="Genomic_DNA"/>
</dbReference>
<proteinExistence type="predicted"/>
<evidence type="ECO:0000313" key="2">
    <source>
        <dbReference type="Proteomes" id="UP001246372"/>
    </source>
</evidence>
<reference evidence="1" key="1">
    <citation type="submission" date="2023-09" db="EMBL/GenBank/DDBJ databases">
        <title>Paucibacter sp. APW11 Genome sequencing and assembly.</title>
        <authorList>
            <person name="Kim I."/>
        </authorList>
    </citation>
    <scope>NUCLEOTIDE SEQUENCE</scope>
    <source>
        <strain evidence="1">APW11</strain>
    </source>
</reference>
<name>A0ABU3PAU2_9BURK</name>
<keyword evidence="2" id="KW-1185">Reference proteome</keyword>
<gene>
    <name evidence="1" type="ORF">RQP53_10520</name>
</gene>
<accession>A0ABU3PAU2</accession>